<keyword evidence="1" id="KW-0472">Membrane</keyword>
<comment type="caution">
    <text evidence="2">The sequence shown here is derived from an EMBL/GenBank/DDBJ whole genome shotgun (WGS) entry which is preliminary data.</text>
</comment>
<accession>A0A9Q4B1M4</accession>
<proteinExistence type="predicted"/>
<dbReference type="AlphaFoldDB" id="A0A9Q4B1M4"/>
<dbReference type="Pfam" id="PF09581">
    <property type="entry name" value="Spore_III_AF"/>
    <property type="match status" value="1"/>
</dbReference>
<dbReference type="NCBIfam" id="TIGR02896">
    <property type="entry name" value="spore_III_AF"/>
    <property type="match status" value="1"/>
</dbReference>
<protein>
    <submittedName>
        <fullName evidence="2">Stage III sporulation protein AF</fullName>
    </submittedName>
</protein>
<gene>
    <name evidence="2" type="primary">spoIIIAF</name>
    <name evidence="2" type="ORF">HXA33_08905</name>
</gene>
<keyword evidence="1" id="KW-0812">Transmembrane</keyword>
<sequence>MGLVINWITNIILLILFATILELLLPNASTHRYIKLVIGLILLLILLQPVLSLFKMDTENVISQMEKWGQSINADVENIDDLEKSDIESVSLAYISEQVAVQLKKQANAKLVEEYGMTIIDVTVAFHSLHEPTDKENFSGIEVTIAPAGASEESVEGEGDDENIHIAKIEIENKAPEEVNTEEGEETRDMRDRLSYLWEVPEDLITIYEEGGDNK</sequence>
<dbReference type="Proteomes" id="UP001057753">
    <property type="component" value="Unassembled WGS sequence"/>
</dbReference>
<evidence type="ECO:0000256" key="1">
    <source>
        <dbReference type="SAM" id="Phobius"/>
    </source>
</evidence>
<reference evidence="2" key="1">
    <citation type="submission" date="2020-06" db="EMBL/GenBank/DDBJ databases">
        <title>Insight into the genomes of haloalkaliphilic bacilli from Kenyan soda lakes.</title>
        <authorList>
            <person name="Mwirichia R."/>
            <person name="Villamizar G.C."/>
            <person name="Poehlein A."/>
            <person name="Mugweru J."/>
            <person name="Kipnyargis A."/>
            <person name="Kiplimo D."/>
            <person name="Orwa P."/>
            <person name="Daniel R."/>
        </authorList>
    </citation>
    <scope>NUCLEOTIDE SEQUENCE</scope>
    <source>
        <strain evidence="2">B1096_S55</strain>
    </source>
</reference>
<dbReference type="RefSeq" id="WP_257821216.1">
    <property type="nucleotide sequence ID" value="NZ_JABXYM010000001.1"/>
</dbReference>
<name>A0A9Q4B1M4_SALAG</name>
<evidence type="ECO:0000313" key="2">
    <source>
        <dbReference type="EMBL" id="MCR6096674.1"/>
    </source>
</evidence>
<feature type="transmembrane region" description="Helical" evidence="1">
    <location>
        <begin position="6"/>
        <end position="24"/>
    </location>
</feature>
<dbReference type="InterPro" id="IPR014245">
    <property type="entry name" value="Spore_III_AF"/>
</dbReference>
<feature type="transmembrane region" description="Helical" evidence="1">
    <location>
        <begin position="36"/>
        <end position="54"/>
    </location>
</feature>
<keyword evidence="3" id="KW-1185">Reference proteome</keyword>
<evidence type="ECO:0000313" key="3">
    <source>
        <dbReference type="Proteomes" id="UP001057753"/>
    </source>
</evidence>
<dbReference type="EMBL" id="JABXYM010000001">
    <property type="protein sequence ID" value="MCR6096674.1"/>
    <property type="molecule type" value="Genomic_DNA"/>
</dbReference>
<organism evidence="2 3">
    <name type="scientific">Salipaludibacillus agaradhaerens</name>
    <name type="common">Bacillus agaradhaerens</name>
    <dbReference type="NCBI Taxonomy" id="76935"/>
    <lineage>
        <taxon>Bacteria</taxon>
        <taxon>Bacillati</taxon>
        <taxon>Bacillota</taxon>
        <taxon>Bacilli</taxon>
        <taxon>Bacillales</taxon>
        <taxon>Bacillaceae</taxon>
    </lineage>
</organism>
<keyword evidence="1" id="KW-1133">Transmembrane helix</keyword>